<keyword evidence="1" id="KW-1133">Transmembrane helix</keyword>
<evidence type="ECO:0000313" key="2">
    <source>
        <dbReference type="EMBL" id="NCJ05881.1"/>
    </source>
</evidence>
<dbReference type="AlphaFoldDB" id="A0A8K1ZXH6"/>
<keyword evidence="1" id="KW-0812">Transmembrane</keyword>
<proteinExistence type="predicted"/>
<dbReference type="InterPro" id="IPR002798">
    <property type="entry name" value="SpoIIM-like"/>
</dbReference>
<feature type="transmembrane region" description="Helical" evidence="1">
    <location>
        <begin position="173"/>
        <end position="194"/>
    </location>
</feature>
<dbReference type="EMBL" id="WVIC01000007">
    <property type="protein sequence ID" value="NCJ05881.1"/>
    <property type="molecule type" value="Genomic_DNA"/>
</dbReference>
<dbReference type="RefSeq" id="WP_161824359.1">
    <property type="nucleotide sequence ID" value="NZ_WVIC01000007.1"/>
</dbReference>
<keyword evidence="1" id="KW-0472">Membrane</keyword>
<gene>
    <name evidence="2" type="ORF">GS597_05015</name>
</gene>
<protein>
    <submittedName>
        <fullName evidence="2">Stage II sporulation protein M</fullName>
    </submittedName>
</protein>
<feature type="transmembrane region" description="Helical" evidence="1">
    <location>
        <begin position="265"/>
        <end position="289"/>
    </location>
</feature>
<name>A0A8K1ZXH6_9CYAN</name>
<evidence type="ECO:0000256" key="1">
    <source>
        <dbReference type="SAM" id="Phobius"/>
    </source>
</evidence>
<organism evidence="2 3">
    <name type="scientific">Petrachloros mirabilis ULC683</name>
    <dbReference type="NCBI Taxonomy" id="2781853"/>
    <lineage>
        <taxon>Bacteria</taxon>
        <taxon>Bacillati</taxon>
        <taxon>Cyanobacteriota</taxon>
        <taxon>Cyanophyceae</taxon>
        <taxon>Synechococcales</taxon>
        <taxon>Petrachlorosaceae</taxon>
        <taxon>Petrachloros</taxon>
        <taxon>Petrachloros mirabilis</taxon>
    </lineage>
</organism>
<sequence>MNVKRWVGRQESQWQQLEVLLSRAECQGLKALSAREVQQLSSLYRLVAADLSRARTRQVGVAVTEQLQGLATRSYAQIYQGGRRQNWQAMVDFISWGFPGAVQQAMGAVAIATTIFLLGAAVGWWYTWRDPAFMQLVVPSGIIELVQDKGQLWMGSIVGMEPLASSAIMRNNISVTFTTFAGGMLGGLGTLFVLWNNGLHIGAIATLVGQNNLAYPFWAFVFPHGALELPAIFLAGGAGLLLAQGILFPGRYGRLEALKGAGNQAILLMFGVVPMLVIAGIIEGFFSPAPQIPDSLKYLVGLLLLLGLVLYLNRQPPPPSA</sequence>
<evidence type="ECO:0000313" key="3">
    <source>
        <dbReference type="Proteomes" id="UP000607397"/>
    </source>
</evidence>
<dbReference type="Proteomes" id="UP000607397">
    <property type="component" value="Unassembled WGS sequence"/>
</dbReference>
<accession>A0A8K1ZXH6</accession>
<feature type="transmembrane region" description="Helical" evidence="1">
    <location>
        <begin position="232"/>
        <end position="253"/>
    </location>
</feature>
<keyword evidence="3" id="KW-1185">Reference proteome</keyword>
<dbReference type="Pfam" id="PF01944">
    <property type="entry name" value="SpoIIM"/>
    <property type="match status" value="1"/>
</dbReference>
<reference evidence="2" key="1">
    <citation type="submission" date="2019-12" db="EMBL/GenBank/DDBJ databases">
        <title>High-Quality draft genome sequences of three cyanobacteria isolated from the limestone walls of the Old Cathedral of Coimbra.</title>
        <authorList>
            <person name="Tiago I."/>
            <person name="Soares F."/>
            <person name="Portugal A."/>
        </authorList>
    </citation>
    <scope>NUCLEOTIDE SEQUENCE [LARGE SCALE GENOMIC DNA]</scope>
    <source>
        <strain evidence="2">C</strain>
    </source>
</reference>
<comment type="caution">
    <text evidence="2">The sequence shown here is derived from an EMBL/GenBank/DDBJ whole genome shotgun (WGS) entry which is preliminary data.</text>
</comment>
<feature type="transmembrane region" description="Helical" evidence="1">
    <location>
        <begin position="201"/>
        <end position="220"/>
    </location>
</feature>
<feature type="transmembrane region" description="Helical" evidence="1">
    <location>
        <begin position="295"/>
        <end position="312"/>
    </location>
</feature>
<feature type="transmembrane region" description="Helical" evidence="1">
    <location>
        <begin position="105"/>
        <end position="126"/>
    </location>
</feature>
<dbReference type="PANTHER" id="PTHR35337">
    <property type="entry name" value="SLR1478 PROTEIN"/>
    <property type="match status" value="1"/>
</dbReference>
<dbReference type="PANTHER" id="PTHR35337:SF1">
    <property type="entry name" value="SLR1478 PROTEIN"/>
    <property type="match status" value="1"/>
</dbReference>